<reference evidence="1" key="1">
    <citation type="journal article" date="2015" name="Nature">
        <title>Complex archaea that bridge the gap between prokaryotes and eukaryotes.</title>
        <authorList>
            <person name="Spang A."/>
            <person name="Saw J.H."/>
            <person name="Jorgensen S.L."/>
            <person name="Zaremba-Niedzwiedzka K."/>
            <person name="Martijn J."/>
            <person name="Lind A.E."/>
            <person name="van Eijk R."/>
            <person name="Schleper C."/>
            <person name="Guy L."/>
            <person name="Ettema T.J."/>
        </authorList>
    </citation>
    <scope>NUCLEOTIDE SEQUENCE</scope>
</reference>
<protein>
    <submittedName>
        <fullName evidence="1">Uncharacterized protein</fullName>
    </submittedName>
</protein>
<accession>A0A0F9CJP8</accession>
<name>A0A0F9CJP8_9ZZZZ</name>
<proteinExistence type="predicted"/>
<feature type="non-terminal residue" evidence="1">
    <location>
        <position position="268"/>
    </location>
</feature>
<organism evidence="1">
    <name type="scientific">marine sediment metagenome</name>
    <dbReference type="NCBI Taxonomy" id="412755"/>
    <lineage>
        <taxon>unclassified sequences</taxon>
        <taxon>metagenomes</taxon>
        <taxon>ecological metagenomes</taxon>
    </lineage>
</organism>
<comment type="caution">
    <text evidence="1">The sequence shown here is derived from an EMBL/GenBank/DDBJ whole genome shotgun (WGS) entry which is preliminary data.</text>
</comment>
<dbReference type="AlphaFoldDB" id="A0A0F9CJP8"/>
<sequence>MIVSAWGIEGSGKSSFGLTYPKPLFHLDLDLGGFDRAIWRIEQEAKKSGTALRVKVCEPNEDISKIDWSLWDVVSKPYLAPVQLDKLLGVPDADEGVSVRFPRQVVGVKQIWQSIVIDIVAAGRAPAVKSIMLDSATQLWWLCHTGLLQEKQEIQIAQKIPVSDAKFRERLQPMEFPNDRMRDLIYTVRSMGKHLVMTHYPKDVYKERVGDKGIESYKSGEVLPDGFKHTVTLDDIVIWCYTEIDKERQLMTMNGEDAEMVDNPNYNK</sequence>
<evidence type="ECO:0000313" key="1">
    <source>
        <dbReference type="EMBL" id="KKL49334.1"/>
    </source>
</evidence>
<gene>
    <name evidence="1" type="ORF">LCGC14_2316570</name>
</gene>
<dbReference type="EMBL" id="LAZR01032992">
    <property type="protein sequence ID" value="KKL49334.1"/>
    <property type="molecule type" value="Genomic_DNA"/>
</dbReference>